<dbReference type="FunFam" id="3.20.20.70:FF:000016">
    <property type="entry name" value="Triosephosphate isomerase"/>
    <property type="match status" value="1"/>
</dbReference>
<keyword evidence="6 9" id="KW-0963">Cytoplasm</keyword>
<comment type="pathway">
    <text evidence="9 10">Carbohydrate biosynthesis; gluconeogenesis.</text>
</comment>
<dbReference type="InterPro" id="IPR035990">
    <property type="entry name" value="TIM_sf"/>
</dbReference>
<reference evidence="11 12" key="1">
    <citation type="submission" date="2019-06" db="EMBL/GenBank/DDBJ databases">
        <title>Psychrobacillus vulpis sp. nov., a new species isolated from feces of a red fox that inhabits in The Tablas de Daimiel Natural Park, Albacete, Spain.</title>
        <authorList>
            <person name="Rodriguez M."/>
            <person name="Reina J.C."/>
            <person name="Bejar V."/>
            <person name="Llamas I."/>
        </authorList>
    </citation>
    <scope>NUCLEOTIDE SEQUENCE [LARGE SCALE GENOMIC DNA]</scope>
    <source>
        <strain evidence="11 12">Z8</strain>
    </source>
</reference>
<comment type="function">
    <text evidence="9">Involved in the gluconeogenesis. Catalyzes stereospecifically the conversion of dihydroxyacetone phosphate (DHAP) to D-glyceraldehyde-3-phosphate (G3P).</text>
</comment>
<dbReference type="GO" id="GO:0046166">
    <property type="term" value="P:glyceraldehyde-3-phosphate biosynthetic process"/>
    <property type="evidence" value="ECO:0007669"/>
    <property type="project" value="TreeGrafter"/>
</dbReference>
<dbReference type="InterPro" id="IPR000652">
    <property type="entry name" value="Triosephosphate_isomerase"/>
</dbReference>
<sequence length="253" mass="27632">MRKRVIAGNWKMYKTLSEAKDFVEQLREKQVDSSKVETVICAPALFLDQLVQATKDSFISIGAQTMHEEKEGAFTGEVSGHQLQDLGVSYVVIGHSERRQYFNETDDTVNKKVIAAFENNLTPIICVGETLEQREQNETESIVSAQVMAALEGLTEESVENSIIAYEPIWAIGTGKTATADDANDVCQAIRETILDGFGEEVASSVRIQYGGSVKPENIEELLSKEHIDGALVGGASLQADSFVKLLEAGENA</sequence>
<dbReference type="PROSITE" id="PS51440">
    <property type="entry name" value="TIM_2"/>
    <property type="match status" value="1"/>
</dbReference>
<evidence type="ECO:0000313" key="12">
    <source>
        <dbReference type="Proteomes" id="UP000316626"/>
    </source>
</evidence>
<keyword evidence="7 9" id="KW-0324">Glycolysis</keyword>
<accession>A0A544TR65</accession>
<comment type="catalytic activity">
    <reaction evidence="9 10">
        <text>D-glyceraldehyde 3-phosphate = dihydroxyacetone phosphate</text>
        <dbReference type="Rhea" id="RHEA:18585"/>
        <dbReference type="ChEBI" id="CHEBI:57642"/>
        <dbReference type="ChEBI" id="CHEBI:59776"/>
        <dbReference type="EC" id="5.3.1.1"/>
    </reaction>
</comment>
<feature type="binding site" evidence="9">
    <location>
        <position position="213"/>
    </location>
    <ligand>
        <name>substrate</name>
    </ligand>
</feature>
<evidence type="ECO:0000256" key="8">
    <source>
        <dbReference type="ARBA" id="ARBA00023235"/>
    </source>
</evidence>
<evidence type="ECO:0000256" key="7">
    <source>
        <dbReference type="ARBA" id="ARBA00023152"/>
    </source>
</evidence>
<evidence type="ECO:0000256" key="3">
    <source>
        <dbReference type="ARBA" id="ARBA00011940"/>
    </source>
</evidence>
<dbReference type="GO" id="GO:0006096">
    <property type="term" value="P:glycolytic process"/>
    <property type="evidence" value="ECO:0007669"/>
    <property type="project" value="UniProtKB-UniRule"/>
</dbReference>
<evidence type="ECO:0000256" key="5">
    <source>
        <dbReference type="ARBA" id="ARBA00022432"/>
    </source>
</evidence>
<evidence type="ECO:0000313" key="11">
    <source>
        <dbReference type="EMBL" id="TQR19949.1"/>
    </source>
</evidence>
<keyword evidence="5 9" id="KW-0312">Gluconeogenesis</keyword>
<comment type="subcellular location">
    <subcellularLocation>
        <location evidence="9 10">Cytoplasm</location>
    </subcellularLocation>
</comment>
<evidence type="ECO:0000256" key="2">
    <source>
        <dbReference type="ARBA" id="ARBA00007422"/>
    </source>
</evidence>
<dbReference type="GO" id="GO:0004807">
    <property type="term" value="F:triose-phosphate isomerase activity"/>
    <property type="evidence" value="ECO:0007669"/>
    <property type="project" value="UniProtKB-UniRule"/>
</dbReference>
<dbReference type="NCBIfam" id="TIGR00419">
    <property type="entry name" value="tim"/>
    <property type="match status" value="1"/>
</dbReference>
<dbReference type="GO" id="GO:0019563">
    <property type="term" value="P:glycerol catabolic process"/>
    <property type="evidence" value="ECO:0007669"/>
    <property type="project" value="TreeGrafter"/>
</dbReference>
<feature type="binding site" evidence="9">
    <location>
        <begin position="234"/>
        <end position="235"/>
    </location>
    <ligand>
        <name>substrate</name>
    </ligand>
</feature>
<evidence type="ECO:0000256" key="6">
    <source>
        <dbReference type="ARBA" id="ARBA00022490"/>
    </source>
</evidence>
<feature type="active site" description="Proton acceptor" evidence="9">
    <location>
        <position position="167"/>
    </location>
</feature>
<comment type="caution">
    <text evidence="11">The sequence shown here is derived from an EMBL/GenBank/DDBJ whole genome shotgun (WGS) entry which is preliminary data.</text>
</comment>
<dbReference type="GO" id="GO:0006094">
    <property type="term" value="P:gluconeogenesis"/>
    <property type="evidence" value="ECO:0007669"/>
    <property type="project" value="UniProtKB-UniRule"/>
</dbReference>
<evidence type="ECO:0000256" key="10">
    <source>
        <dbReference type="RuleBase" id="RU363013"/>
    </source>
</evidence>
<evidence type="ECO:0000256" key="1">
    <source>
        <dbReference type="ARBA" id="ARBA00004680"/>
    </source>
</evidence>
<dbReference type="EMBL" id="VDGI01000009">
    <property type="protein sequence ID" value="TQR19949.1"/>
    <property type="molecule type" value="Genomic_DNA"/>
</dbReference>
<keyword evidence="8 9" id="KW-0413">Isomerase</keyword>
<dbReference type="PANTHER" id="PTHR21139:SF42">
    <property type="entry name" value="TRIOSEPHOSPHATE ISOMERASE"/>
    <property type="match status" value="1"/>
</dbReference>
<gene>
    <name evidence="9" type="primary">tpiA</name>
    <name evidence="11" type="ORF">FG384_09820</name>
</gene>
<protein>
    <recommendedName>
        <fullName evidence="4 9">Triosephosphate isomerase</fullName>
        <shortName evidence="9">TIM</shortName>
        <shortName evidence="9">TPI</shortName>
        <ecNumber evidence="3 9">5.3.1.1</ecNumber>
    </recommendedName>
    <alternativeName>
        <fullName evidence="9">Triose-phosphate isomerase</fullName>
    </alternativeName>
</protein>
<keyword evidence="9" id="KW-0597">Phosphoprotein</keyword>
<proteinExistence type="inferred from homology"/>
<dbReference type="InterPro" id="IPR013785">
    <property type="entry name" value="Aldolase_TIM"/>
</dbReference>
<feature type="binding site" evidence="9">
    <location>
        <begin position="9"/>
        <end position="11"/>
    </location>
    <ligand>
        <name>substrate</name>
    </ligand>
</feature>
<dbReference type="HAMAP" id="MF_00147_B">
    <property type="entry name" value="TIM_B"/>
    <property type="match status" value="1"/>
</dbReference>
<dbReference type="InterPro" id="IPR022896">
    <property type="entry name" value="TrioseP_Isoase_bac/euk"/>
</dbReference>
<dbReference type="Proteomes" id="UP000316626">
    <property type="component" value="Unassembled WGS sequence"/>
</dbReference>
<organism evidence="11 12">
    <name type="scientific">Psychrobacillus vulpis</name>
    <dbReference type="NCBI Taxonomy" id="2325572"/>
    <lineage>
        <taxon>Bacteria</taxon>
        <taxon>Bacillati</taxon>
        <taxon>Bacillota</taxon>
        <taxon>Bacilli</taxon>
        <taxon>Bacillales</taxon>
        <taxon>Bacillaceae</taxon>
        <taxon>Psychrobacillus</taxon>
    </lineage>
</organism>
<feature type="binding site" evidence="9">
    <location>
        <position position="173"/>
    </location>
    <ligand>
        <name>substrate</name>
    </ligand>
</feature>
<dbReference type="AlphaFoldDB" id="A0A544TR65"/>
<comment type="subunit">
    <text evidence="9 10">Homodimer.</text>
</comment>
<name>A0A544TR65_9BACI</name>
<dbReference type="RefSeq" id="WP_142642427.1">
    <property type="nucleotide sequence ID" value="NZ_VDGI01000009.1"/>
</dbReference>
<dbReference type="GO" id="GO:0005829">
    <property type="term" value="C:cytosol"/>
    <property type="evidence" value="ECO:0007669"/>
    <property type="project" value="TreeGrafter"/>
</dbReference>
<dbReference type="Pfam" id="PF00121">
    <property type="entry name" value="TIM"/>
    <property type="match status" value="1"/>
</dbReference>
<dbReference type="InterPro" id="IPR020861">
    <property type="entry name" value="Triosephosphate_isomerase_AS"/>
</dbReference>
<evidence type="ECO:0000256" key="9">
    <source>
        <dbReference type="HAMAP-Rule" id="MF_00147"/>
    </source>
</evidence>
<evidence type="ECO:0000256" key="4">
    <source>
        <dbReference type="ARBA" id="ARBA00019397"/>
    </source>
</evidence>
<dbReference type="PROSITE" id="PS00171">
    <property type="entry name" value="TIM_1"/>
    <property type="match status" value="1"/>
</dbReference>
<dbReference type="PANTHER" id="PTHR21139">
    <property type="entry name" value="TRIOSEPHOSPHATE ISOMERASE"/>
    <property type="match status" value="1"/>
</dbReference>
<dbReference type="OrthoDB" id="9809429at2"/>
<dbReference type="UniPathway" id="UPA00138"/>
<dbReference type="SUPFAM" id="SSF51351">
    <property type="entry name" value="Triosephosphate isomerase (TIM)"/>
    <property type="match status" value="1"/>
</dbReference>
<dbReference type="EC" id="5.3.1.1" evidence="3 9"/>
<feature type="modified residue" description="Phosphoserine" evidence="9">
    <location>
        <position position="213"/>
    </location>
</feature>
<keyword evidence="12" id="KW-1185">Reference proteome</keyword>
<dbReference type="CDD" id="cd00311">
    <property type="entry name" value="TIM"/>
    <property type="match status" value="1"/>
</dbReference>
<comment type="pathway">
    <text evidence="1 9 10">Carbohydrate degradation; glycolysis; D-glyceraldehyde 3-phosphate from glycerone phosphate: step 1/1.</text>
</comment>
<comment type="similarity">
    <text evidence="2 9 10">Belongs to the triosephosphate isomerase family.</text>
</comment>
<dbReference type="Gene3D" id="3.20.20.70">
    <property type="entry name" value="Aldolase class I"/>
    <property type="match status" value="1"/>
</dbReference>
<feature type="active site" description="Electrophile" evidence="9">
    <location>
        <position position="95"/>
    </location>
</feature>
<dbReference type="UniPathway" id="UPA00109">
    <property type="reaction ID" value="UER00189"/>
</dbReference>